<dbReference type="GO" id="GO:0015031">
    <property type="term" value="P:protein transport"/>
    <property type="evidence" value="ECO:0007669"/>
    <property type="project" value="UniProtKB-KW"/>
</dbReference>
<keyword evidence="11" id="KW-0175">Coiled coil</keyword>
<dbReference type="STRING" id="199441.BkAM31D_14755"/>
<evidence type="ECO:0000256" key="6">
    <source>
        <dbReference type="ARBA" id="ARBA00022500"/>
    </source>
</evidence>
<dbReference type="Gene3D" id="1.10.287.1700">
    <property type="match status" value="1"/>
</dbReference>
<dbReference type="InterPro" id="IPR053716">
    <property type="entry name" value="Flag_assembly_chemotaxis_eff"/>
</dbReference>
<comment type="similarity">
    <text evidence="2">Belongs to the FliJ family.</text>
</comment>
<dbReference type="Proteomes" id="UP000193006">
    <property type="component" value="Chromosome"/>
</dbReference>
<keyword evidence="9" id="KW-0472">Membrane</keyword>
<keyword evidence="6" id="KW-0145">Chemotaxis</keyword>
<sequence length="145" mass="17688">MAFQFTLQKIMQVREQEKNTVQVEYQEAVNQFEHIATELYELLKWKEQLEDYARKQVSSGTSIYHLQQNQMKILQLQQEIEHKQRATQVAREKMNQKQQVYITKSTELKKYEKMKQIKEEQFNEEEKRVELINMDELSLRLFANR</sequence>
<proteinExistence type="inferred from homology"/>
<keyword evidence="12" id="KW-0282">Flagellum</keyword>
<evidence type="ECO:0000256" key="8">
    <source>
        <dbReference type="ARBA" id="ARBA00022927"/>
    </source>
</evidence>
<name>A0A1X9MC65_9BACI</name>
<dbReference type="AlphaFoldDB" id="A0A1X9MC65"/>
<dbReference type="GO" id="GO:0044781">
    <property type="term" value="P:bacterial-type flagellum organization"/>
    <property type="evidence" value="ECO:0007669"/>
    <property type="project" value="UniProtKB-KW"/>
</dbReference>
<keyword evidence="5" id="KW-1003">Cell membrane</keyword>
<evidence type="ECO:0000256" key="2">
    <source>
        <dbReference type="ARBA" id="ARBA00010004"/>
    </source>
</evidence>
<evidence type="ECO:0000256" key="9">
    <source>
        <dbReference type="ARBA" id="ARBA00023136"/>
    </source>
</evidence>
<keyword evidence="13" id="KW-1185">Reference proteome</keyword>
<protein>
    <recommendedName>
        <fullName evidence="3">Flagellar FliJ protein</fullName>
    </recommendedName>
</protein>
<reference evidence="12 13" key="1">
    <citation type="submission" date="2017-04" db="EMBL/GenBank/DDBJ databases">
        <title>Bacillus krulwichiae AM31D Genome sequencing and assembly.</title>
        <authorList>
            <person name="Krulwich T.A."/>
            <person name="Anastor L."/>
            <person name="Ehrlich R."/>
            <person name="Ehrlich G.D."/>
            <person name="Janto B."/>
        </authorList>
    </citation>
    <scope>NUCLEOTIDE SEQUENCE [LARGE SCALE GENOMIC DNA]</scope>
    <source>
        <strain evidence="12 13">AM31D</strain>
    </source>
</reference>
<evidence type="ECO:0000256" key="11">
    <source>
        <dbReference type="SAM" id="Coils"/>
    </source>
</evidence>
<evidence type="ECO:0000256" key="5">
    <source>
        <dbReference type="ARBA" id="ARBA00022475"/>
    </source>
</evidence>
<accession>A0A1X9MC65</accession>
<evidence type="ECO:0000313" key="13">
    <source>
        <dbReference type="Proteomes" id="UP000193006"/>
    </source>
</evidence>
<dbReference type="KEGG" id="bkw:BkAM31D_14755"/>
<dbReference type="RefSeq" id="WP_066150222.1">
    <property type="nucleotide sequence ID" value="NZ_CP020814.1"/>
</dbReference>
<evidence type="ECO:0000256" key="4">
    <source>
        <dbReference type="ARBA" id="ARBA00022448"/>
    </source>
</evidence>
<keyword evidence="10" id="KW-1006">Bacterial flagellum protein export</keyword>
<organism evidence="12 13">
    <name type="scientific">Halalkalibacter krulwichiae</name>
    <dbReference type="NCBI Taxonomy" id="199441"/>
    <lineage>
        <taxon>Bacteria</taxon>
        <taxon>Bacillati</taxon>
        <taxon>Bacillota</taxon>
        <taxon>Bacilli</taxon>
        <taxon>Bacillales</taxon>
        <taxon>Bacillaceae</taxon>
        <taxon>Halalkalibacter</taxon>
    </lineage>
</organism>
<dbReference type="InterPro" id="IPR012823">
    <property type="entry name" value="Flagell_FliJ"/>
</dbReference>
<dbReference type="Pfam" id="PF02050">
    <property type="entry name" value="FliJ"/>
    <property type="match status" value="1"/>
</dbReference>
<keyword evidence="7" id="KW-1005">Bacterial flagellum biogenesis</keyword>
<feature type="coiled-coil region" evidence="11">
    <location>
        <begin position="66"/>
        <end position="128"/>
    </location>
</feature>
<evidence type="ECO:0000256" key="1">
    <source>
        <dbReference type="ARBA" id="ARBA00004413"/>
    </source>
</evidence>
<dbReference type="EMBL" id="CP020814">
    <property type="protein sequence ID" value="ARK30998.1"/>
    <property type="molecule type" value="Genomic_DNA"/>
</dbReference>
<evidence type="ECO:0000256" key="7">
    <source>
        <dbReference type="ARBA" id="ARBA00022795"/>
    </source>
</evidence>
<keyword evidence="4" id="KW-0813">Transport</keyword>
<gene>
    <name evidence="12" type="primary">fliJ</name>
    <name evidence="12" type="ORF">BkAM31D_14755</name>
</gene>
<evidence type="ECO:0000256" key="3">
    <source>
        <dbReference type="ARBA" id="ARBA00020392"/>
    </source>
</evidence>
<evidence type="ECO:0000313" key="12">
    <source>
        <dbReference type="EMBL" id="ARK30998.1"/>
    </source>
</evidence>
<dbReference type="GO" id="GO:0071973">
    <property type="term" value="P:bacterial-type flagellum-dependent cell motility"/>
    <property type="evidence" value="ECO:0007669"/>
    <property type="project" value="InterPro"/>
</dbReference>
<dbReference type="GO" id="GO:0005886">
    <property type="term" value="C:plasma membrane"/>
    <property type="evidence" value="ECO:0007669"/>
    <property type="project" value="UniProtKB-SubCell"/>
</dbReference>
<dbReference type="GO" id="GO:0009288">
    <property type="term" value="C:bacterial-type flagellum"/>
    <property type="evidence" value="ECO:0007669"/>
    <property type="project" value="InterPro"/>
</dbReference>
<keyword evidence="8" id="KW-0653">Protein transport</keyword>
<dbReference type="GO" id="GO:0006935">
    <property type="term" value="P:chemotaxis"/>
    <property type="evidence" value="ECO:0007669"/>
    <property type="project" value="UniProtKB-KW"/>
</dbReference>
<dbReference type="NCBIfam" id="TIGR02473">
    <property type="entry name" value="flagell_FliJ"/>
    <property type="match status" value="1"/>
</dbReference>
<evidence type="ECO:0000256" key="10">
    <source>
        <dbReference type="ARBA" id="ARBA00023225"/>
    </source>
</evidence>
<keyword evidence="12" id="KW-0969">Cilium</keyword>
<comment type="subcellular location">
    <subcellularLocation>
        <location evidence="1">Cell membrane</location>
        <topology evidence="1">Peripheral membrane protein</topology>
        <orientation evidence="1">Cytoplasmic side</orientation>
    </subcellularLocation>
</comment>
<keyword evidence="12" id="KW-0966">Cell projection</keyword>